<gene>
    <name evidence="1" type="ORF">FJV41_02645</name>
</gene>
<evidence type="ECO:0000313" key="2">
    <source>
        <dbReference type="Proteomes" id="UP000315369"/>
    </source>
</evidence>
<dbReference type="SUPFAM" id="SSF82171">
    <property type="entry name" value="DPP6 N-terminal domain-like"/>
    <property type="match status" value="1"/>
</dbReference>
<dbReference type="RefSeq" id="WP_141640794.1">
    <property type="nucleotide sequence ID" value="NZ_VIFM01000006.1"/>
</dbReference>
<dbReference type="Gene3D" id="2.130.10.10">
    <property type="entry name" value="YVTN repeat-like/Quinoprotein amine dehydrogenase"/>
    <property type="match status" value="2"/>
</dbReference>
<name>A0A540XA25_9BACT</name>
<dbReference type="Proteomes" id="UP000315369">
    <property type="component" value="Unassembled WGS sequence"/>
</dbReference>
<accession>A0A540XA25</accession>
<protein>
    <recommendedName>
        <fullName evidence="3">WD40 repeat domain-containing protein</fullName>
    </recommendedName>
</protein>
<evidence type="ECO:0000313" key="1">
    <source>
        <dbReference type="EMBL" id="TQF17524.1"/>
    </source>
</evidence>
<sequence length="680" mass="74857">MPGPFIDLHALNHSSDEALESLLKQADFSHFEAHRDLPPLRARLRRLQRRRGVTDLHRWVSERVLDTGARLVETPHSSGDQSSFALSPSGRHLAVASLRVDAWFGFFGGDVRIWELATGRVVASHGFDKGVASRRVSSCLQWSPSGQWLGVVFNDVVIGALRPFSAGPPSFKVDVTRRWGSPDPRYVKRPEDVKNLGHLPAWCWSPDETRLFVSTPGPDGGLGCIVPFREGASLNEDCTDVRWCPPPPVPPRDRPNPDTWVRWSRDGSRVHGYRFTPGGDWDEETFDYAGTGGASSTDVASGTSQFQLGGVKPPIAFSPDGARLVHDDQRLELIDGHTGEHLATLVERIPGKQPHVGISEVVWSSDGRRLAVLMDDYVHPTVCIFEDEAFLCRLKLSALAHPSDQTDTHRWAWSPDGTVAACLTTDGGVELWAIGRKPRRLRRLTAIKGLQGLLWGGDDTLVGIGPYALAFWSASNGELRTQASFDLEAGRLPPPASWCPWPEKPGQFLPTERGWAFTHVRSDGTVSCPPGLLEKLERRLMFAVDGQYAWPWSWALGTRHTRLEDSARGHAVKPPTPPPGELPTNHYQAQPVFTRGPDLCRDNLTPYIGQVMLVRLGYHGLVTDLATLLEVTGKGVRLRIQGRIGPGPEEVLPYSSIGWMGPAVQLEAPESLAGAPEDSR</sequence>
<dbReference type="EMBL" id="VIFM01000006">
    <property type="protein sequence ID" value="TQF17524.1"/>
    <property type="molecule type" value="Genomic_DNA"/>
</dbReference>
<organism evidence="1 2">
    <name type="scientific">Myxococcus llanfairpwllgwyngyllgogerychwyrndrobwllllantysiliogogogochensis</name>
    <dbReference type="NCBI Taxonomy" id="2590453"/>
    <lineage>
        <taxon>Bacteria</taxon>
        <taxon>Pseudomonadati</taxon>
        <taxon>Myxococcota</taxon>
        <taxon>Myxococcia</taxon>
        <taxon>Myxococcales</taxon>
        <taxon>Cystobacterineae</taxon>
        <taxon>Myxococcaceae</taxon>
        <taxon>Myxococcus</taxon>
    </lineage>
</organism>
<dbReference type="InterPro" id="IPR015943">
    <property type="entry name" value="WD40/YVTN_repeat-like_dom_sf"/>
</dbReference>
<evidence type="ECO:0008006" key="3">
    <source>
        <dbReference type="Google" id="ProtNLM"/>
    </source>
</evidence>
<reference evidence="1 2" key="1">
    <citation type="submission" date="2019-06" db="EMBL/GenBank/DDBJ databases">
        <authorList>
            <person name="Livingstone P."/>
            <person name="Whitworth D."/>
        </authorList>
    </citation>
    <scope>NUCLEOTIDE SEQUENCE [LARGE SCALE GENOMIC DNA]</scope>
    <source>
        <strain evidence="1 2">AM401</strain>
    </source>
</reference>
<dbReference type="OrthoDB" id="3795380at2"/>
<dbReference type="AlphaFoldDB" id="A0A540XA25"/>
<comment type="caution">
    <text evidence="1">The sequence shown here is derived from an EMBL/GenBank/DDBJ whole genome shotgun (WGS) entry which is preliminary data.</text>
</comment>
<keyword evidence="2" id="KW-1185">Reference proteome</keyword>
<proteinExistence type="predicted"/>